<evidence type="ECO:0000256" key="4">
    <source>
        <dbReference type="PROSITE-ProRule" id="PRU00492"/>
    </source>
</evidence>
<dbReference type="CDD" id="cd01675">
    <property type="entry name" value="RNR_III"/>
    <property type="match status" value="1"/>
</dbReference>
<evidence type="ECO:0000256" key="2">
    <source>
        <dbReference type="ARBA" id="ARBA00022818"/>
    </source>
</evidence>
<dbReference type="STRING" id="1121357.SAMN05661109_01165"/>
<keyword evidence="1 4" id="KW-0547">Nucleotide-binding</keyword>
<feature type="domain" description="ATP-cone" evidence="7">
    <location>
        <begin position="10"/>
        <end position="97"/>
    </location>
</feature>
<evidence type="ECO:0000259" key="6">
    <source>
        <dbReference type="PROSITE" id="PS51149"/>
    </source>
</evidence>
<evidence type="ECO:0000256" key="1">
    <source>
        <dbReference type="ARBA" id="ARBA00022741"/>
    </source>
</evidence>
<dbReference type="RefSeq" id="WP_092257549.1">
    <property type="nucleotide sequence ID" value="NZ_CP047199.1"/>
</dbReference>
<dbReference type="GO" id="GO:0005524">
    <property type="term" value="F:ATP binding"/>
    <property type="evidence" value="ECO:0007669"/>
    <property type="project" value="UniProtKB-UniRule"/>
</dbReference>
<keyword evidence="3 4" id="KW-0067">ATP-binding</keyword>
<name>A0A1H9SLP5_9CORY</name>
<organism evidence="8 9">
    <name type="scientific">Corynebacterium cystitidis DSM 20524</name>
    <dbReference type="NCBI Taxonomy" id="1121357"/>
    <lineage>
        <taxon>Bacteria</taxon>
        <taxon>Bacillati</taxon>
        <taxon>Actinomycetota</taxon>
        <taxon>Actinomycetes</taxon>
        <taxon>Mycobacteriales</taxon>
        <taxon>Corynebacteriaceae</taxon>
        <taxon>Corynebacterium</taxon>
    </lineage>
</organism>
<dbReference type="Gene3D" id="3.20.70.20">
    <property type="match status" value="1"/>
</dbReference>
<dbReference type="PROSITE" id="PS51149">
    <property type="entry name" value="GLY_RADICAL_2"/>
    <property type="match status" value="1"/>
</dbReference>
<dbReference type="Pfam" id="PF13597">
    <property type="entry name" value="NRDD"/>
    <property type="match status" value="1"/>
</dbReference>
<protein>
    <submittedName>
        <fullName evidence="8">Ribonucleoside-triphosphate reductase class III catalytic subunit</fullName>
    </submittedName>
</protein>
<feature type="modified residue" description="Glycine radical" evidence="5">
    <location>
        <position position="685"/>
    </location>
</feature>
<evidence type="ECO:0000313" key="8">
    <source>
        <dbReference type="EMBL" id="SER85645.1"/>
    </source>
</evidence>
<keyword evidence="2 5" id="KW-0556">Organic radical</keyword>
<evidence type="ECO:0000259" key="7">
    <source>
        <dbReference type="PROSITE" id="PS51161"/>
    </source>
</evidence>
<dbReference type="SUPFAM" id="SSF51998">
    <property type="entry name" value="PFL-like glycyl radical enzymes"/>
    <property type="match status" value="1"/>
</dbReference>
<dbReference type="Pfam" id="PF03477">
    <property type="entry name" value="ATP-cone"/>
    <property type="match status" value="1"/>
</dbReference>
<keyword evidence="9" id="KW-1185">Reference proteome</keyword>
<dbReference type="GO" id="GO:0008998">
    <property type="term" value="F:ribonucleoside-triphosphate reductase (thioredoxin) activity"/>
    <property type="evidence" value="ECO:0007669"/>
    <property type="project" value="InterPro"/>
</dbReference>
<sequence length="710" mass="79256">MTASMTAVTTTVTKKDGRIVRFYPSKILNDLKSAQRVFDVEFHRTPHEIVEAISARAHEAGSLTSTELFDIVQDELADSPAVLAAFREYKQIQNTQIANSTNIQHQLGRLNDVKVLNENGNKDSRTFIVQRDILAGTITKAKGLQMFPEDIRRAHIKGLIHIHDLDRSPFQGMPNCSLPDFEYMLANGFTLGNARIESPRSIGVAATLLVQLLGAISGEQYGGISVHEIDRLLEPYAAKSHEKNRAMFAEVLDDEDLIEAAAKKKTVKDIYDAMQAFEYQVNTLTTSAAQTPFTSISLGQTTSWLGREIQKAVLAVREHGMSGETAIFPKILFFVDDGINARPGDPNYDIKQAAMRCSRKRIYPDLVSAPKIREAKEGQLITPMGCRSFLHPWKNADGQYQQLGRNNLGVVSINLPRIAIQAEGDITAFFDMLDDAMDLTIRALKVREDGILDAELESSPIMYTQGGMGDPTGKTCVRDFYTGDRYKASSISMGYIGIHNAMVALTGDQHWHTDAAHRELSYEILRAMNRRVDAAQPDFNAKMSIYSTPSESLCDRFDDLDRARFGDIEGVNDRGYYENSFHFPSYVETNPIEKIHFEAGYQDLTPGGFMFYVEAPNLAENPAAFEAIWDEAYENVGYFGINSPVDVCFECEFEGEFHCDEQGYVCPSCGNRDENKASVTRRLCGYLGSPMKRPVVAGKQEEIASRVKHM</sequence>
<evidence type="ECO:0000256" key="3">
    <source>
        <dbReference type="ARBA" id="ARBA00022840"/>
    </source>
</evidence>
<dbReference type="GO" id="GO:0009265">
    <property type="term" value="P:2'-deoxyribonucleotide biosynthetic process"/>
    <property type="evidence" value="ECO:0007669"/>
    <property type="project" value="TreeGrafter"/>
</dbReference>
<dbReference type="GO" id="GO:0031250">
    <property type="term" value="C:anaerobic ribonucleoside-triphosphate reductase complex"/>
    <property type="evidence" value="ECO:0007669"/>
    <property type="project" value="TreeGrafter"/>
</dbReference>
<dbReference type="InterPro" id="IPR012833">
    <property type="entry name" value="NrdD"/>
</dbReference>
<accession>A0A1H9SLP5</accession>
<proteinExistence type="predicted"/>
<evidence type="ECO:0000256" key="5">
    <source>
        <dbReference type="PROSITE-ProRule" id="PRU00493"/>
    </source>
</evidence>
<reference evidence="9" key="1">
    <citation type="submission" date="2016-10" db="EMBL/GenBank/DDBJ databases">
        <authorList>
            <person name="Varghese N."/>
            <person name="Submissions S."/>
        </authorList>
    </citation>
    <scope>NUCLEOTIDE SEQUENCE [LARGE SCALE GENOMIC DNA]</scope>
    <source>
        <strain evidence="9">DSM 20524</strain>
    </source>
</reference>
<gene>
    <name evidence="8" type="ORF">SAMN05661109_01165</name>
</gene>
<evidence type="ECO:0000313" key="9">
    <source>
        <dbReference type="Proteomes" id="UP000198929"/>
    </source>
</evidence>
<dbReference type="AlphaFoldDB" id="A0A1H9SLP5"/>
<dbReference type="PANTHER" id="PTHR21075:SF0">
    <property type="entry name" value="ANAEROBIC RIBONUCLEOSIDE-TRIPHOSPHATE REDUCTASE"/>
    <property type="match status" value="1"/>
</dbReference>
<dbReference type="Proteomes" id="UP000198929">
    <property type="component" value="Unassembled WGS sequence"/>
</dbReference>
<dbReference type="PANTHER" id="PTHR21075">
    <property type="entry name" value="ANAEROBIC RIBONUCLEOSIDE-TRIPHOSPHATE REDUCTASE"/>
    <property type="match status" value="1"/>
</dbReference>
<feature type="domain" description="Glycine radical" evidence="6">
    <location>
        <begin position="587"/>
        <end position="710"/>
    </location>
</feature>
<dbReference type="GO" id="GO:0006260">
    <property type="term" value="P:DNA replication"/>
    <property type="evidence" value="ECO:0007669"/>
    <property type="project" value="InterPro"/>
</dbReference>
<dbReference type="InterPro" id="IPR001150">
    <property type="entry name" value="Gly_radical"/>
</dbReference>
<dbReference type="GO" id="GO:0004748">
    <property type="term" value="F:ribonucleoside-diphosphate reductase activity, thioredoxin disulfide as acceptor"/>
    <property type="evidence" value="ECO:0007669"/>
    <property type="project" value="TreeGrafter"/>
</dbReference>
<dbReference type="InterPro" id="IPR005144">
    <property type="entry name" value="ATP-cone_dom"/>
</dbReference>
<dbReference type="EMBL" id="FOGQ01000004">
    <property type="protein sequence ID" value="SER85645.1"/>
    <property type="molecule type" value="Genomic_DNA"/>
</dbReference>
<dbReference type="PROSITE" id="PS51161">
    <property type="entry name" value="ATP_CONE"/>
    <property type="match status" value="1"/>
</dbReference>
<dbReference type="NCBIfam" id="NF006732">
    <property type="entry name" value="PRK09263.1"/>
    <property type="match status" value="1"/>
</dbReference>
<dbReference type="NCBIfam" id="TIGR02487">
    <property type="entry name" value="NrdD"/>
    <property type="match status" value="1"/>
</dbReference>